<keyword evidence="3" id="KW-1185">Reference proteome</keyword>
<evidence type="ECO:0000313" key="3">
    <source>
        <dbReference type="Proteomes" id="UP000647339"/>
    </source>
</evidence>
<dbReference type="GO" id="GO:0008168">
    <property type="term" value="F:methyltransferase activity"/>
    <property type="evidence" value="ECO:0007669"/>
    <property type="project" value="UniProtKB-KW"/>
</dbReference>
<evidence type="ECO:0000313" key="2">
    <source>
        <dbReference type="EMBL" id="GGF38940.1"/>
    </source>
</evidence>
<dbReference type="CDD" id="cd02440">
    <property type="entry name" value="AdoMet_MTases"/>
    <property type="match status" value="1"/>
</dbReference>
<dbReference type="Gene3D" id="3.40.50.150">
    <property type="entry name" value="Vaccinia Virus protein VP39"/>
    <property type="match status" value="1"/>
</dbReference>
<comment type="caution">
    <text evidence="2">The sequence shown here is derived from an EMBL/GenBank/DDBJ whole genome shotgun (WGS) entry which is preliminary data.</text>
</comment>
<evidence type="ECO:0000259" key="1">
    <source>
        <dbReference type="Pfam" id="PF13649"/>
    </source>
</evidence>
<keyword evidence="2" id="KW-0489">Methyltransferase</keyword>
<keyword evidence="2" id="KW-0808">Transferase</keyword>
<dbReference type="InterPro" id="IPR029063">
    <property type="entry name" value="SAM-dependent_MTases_sf"/>
</dbReference>
<dbReference type="Proteomes" id="UP000647339">
    <property type="component" value="Unassembled WGS sequence"/>
</dbReference>
<dbReference type="GO" id="GO:0032259">
    <property type="term" value="P:methylation"/>
    <property type="evidence" value="ECO:0007669"/>
    <property type="project" value="UniProtKB-KW"/>
</dbReference>
<proteinExistence type="predicted"/>
<accession>A0ABQ1V4S4</accession>
<dbReference type="EMBL" id="BMIU01000015">
    <property type="protein sequence ID" value="GGF38940.1"/>
    <property type="molecule type" value="Genomic_DNA"/>
</dbReference>
<feature type="domain" description="Methyltransferase" evidence="1">
    <location>
        <begin position="52"/>
        <end position="149"/>
    </location>
</feature>
<dbReference type="SUPFAM" id="SSF53335">
    <property type="entry name" value="S-adenosyl-L-methionine-dependent methyltransferases"/>
    <property type="match status" value="1"/>
</dbReference>
<name>A0ABQ1V4S4_9BACT</name>
<sequence length="189" mass="21472">MINKFENYKMNKSSLIKELFSNIKTTGAVTFSSKYLVNKMLSFASFKGAKVIVELGGGDGSITRGIIERMDKDSTLLVFEISEAFCNNLRKQFPQKNVKIICDSAGNMDTYLNGEGADLILSSLPFSLIPKEARMEIYKKSRSNLKESGYFIQICYSYLLKFQFANYFQSIRTAFTLRNFPPAFIMICN</sequence>
<reference evidence="3" key="1">
    <citation type="journal article" date="2019" name="Int. J. Syst. Evol. Microbiol.">
        <title>The Global Catalogue of Microorganisms (GCM) 10K type strain sequencing project: providing services to taxonomists for standard genome sequencing and annotation.</title>
        <authorList>
            <consortium name="The Broad Institute Genomics Platform"/>
            <consortium name="The Broad Institute Genome Sequencing Center for Infectious Disease"/>
            <person name="Wu L."/>
            <person name="Ma J."/>
        </authorList>
    </citation>
    <scope>NUCLEOTIDE SEQUENCE [LARGE SCALE GENOMIC DNA]</scope>
    <source>
        <strain evidence="3">CGMCC 1.15407</strain>
    </source>
</reference>
<gene>
    <name evidence="2" type="ORF">GCM10011339_29350</name>
</gene>
<organism evidence="2 3">
    <name type="scientific">Echinicola rosea</name>
    <dbReference type="NCBI Taxonomy" id="1807691"/>
    <lineage>
        <taxon>Bacteria</taxon>
        <taxon>Pseudomonadati</taxon>
        <taxon>Bacteroidota</taxon>
        <taxon>Cytophagia</taxon>
        <taxon>Cytophagales</taxon>
        <taxon>Cyclobacteriaceae</taxon>
        <taxon>Echinicola</taxon>
    </lineage>
</organism>
<protein>
    <submittedName>
        <fullName evidence="2">SAM-dependent methyltransferase</fullName>
    </submittedName>
</protein>
<dbReference type="Pfam" id="PF13649">
    <property type="entry name" value="Methyltransf_25"/>
    <property type="match status" value="1"/>
</dbReference>
<dbReference type="InterPro" id="IPR041698">
    <property type="entry name" value="Methyltransf_25"/>
</dbReference>